<evidence type="ECO:0000256" key="11">
    <source>
        <dbReference type="ARBA" id="ARBA00022801"/>
    </source>
</evidence>
<feature type="compositionally biased region" description="Basic and acidic residues" evidence="23">
    <location>
        <begin position="65"/>
        <end position="79"/>
    </location>
</feature>
<evidence type="ECO:0000256" key="12">
    <source>
        <dbReference type="ARBA" id="ARBA00022840"/>
    </source>
</evidence>
<dbReference type="InterPro" id="IPR043502">
    <property type="entry name" value="DNA/RNA_pol_sf"/>
</dbReference>
<reference evidence="26" key="3">
    <citation type="journal article" date="2018" name="Mol. Plant Microbe Interact.">
        <title>Genome sequence resources for the wheat stripe rust pathogen (Puccinia striiformis f. sp. tritici) and the barley stripe rust pathogen (Puccinia striiformis f. sp. hordei).</title>
        <authorList>
            <person name="Xia C."/>
            <person name="Wang M."/>
            <person name="Yin C."/>
            <person name="Cornejo O.E."/>
            <person name="Hulbert S.H."/>
            <person name="Chen X."/>
        </authorList>
    </citation>
    <scope>NUCLEOTIDE SEQUENCE [LARGE SCALE GENOMIC DNA]</scope>
    <source>
        <strain evidence="26">93TX-2</strain>
    </source>
</reference>
<keyword evidence="2" id="KW-0815">Transposition</keyword>
<dbReference type="GO" id="GO:0003887">
    <property type="term" value="F:DNA-directed DNA polymerase activity"/>
    <property type="evidence" value="ECO:0007669"/>
    <property type="project" value="UniProtKB-KW"/>
</dbReference>
<sequence>MDSLVVDESLISDPYKLLNKLRQLATHDASTARSLQSRQSNSSNSTVALASNTNHNQKRQKRPLPKKDKDYNCIGGKHDPKAPHPLHKCWTVHPELRDEFLAKKKARQEEASHQTSTQVNTNNQDTQEVDNDHASPSFYCCTTALSSTSTNTNITTTVLDSGATSHMFNSLDYFTNTHPVHIYIITGDGKTREELIATKKGTVSFKIDNNKIITLKDALYVPNLSKNLISFTQLIENEVLIRQSGVNYEVIINKNEKLFNLDVSNHLFEIAGIITPTYAMASNFSTTTISANGFNKWHNRLGHASTDRLKIAVPLNENLIKENACDSCMKGKLTRKSFKHHFDETTTSLEVVHGDLVGPITPSSNGGARYFLTLVDQHTGFIDITILKEKSDTPEAINRFKVFFENQTGNRMKKLITDGGGEFCNKELSEILTSSSIQHNVSPPYTPQQNGIAERANRTILSMSRCMLLQSNLAAEWWAESVKTAAATTNCLPSLSRSRASPVELLFKTKPKIEFFRPFGCKVWSLKPEVNRERKFDSLSWDTVLIGYSNDYSTYKVIRLSDKKIIHTKHAYFDETVFPKCSAINKSLDNLLSSNNLPIFRQETYLPYTEEQLPIEIDQDSSQTMFEEETFSNKEEISDEEIANEETPNQSKIINSSINESNILKHPRRALLAAEKKTKRMLAIARNVATRALLTALTFTVITPHNHGQAMKSQEQLKWKEAESKEYKNMEKHKAWLDRPRREDDEPIPSTWAFRRPVSLRMLVSFAINNDLKIHQLDVRSAFLTCPLEDKVTMLPPPGYKGPSGNIFELHKAVYGLRQAPLVWYKRLSNFLKSIGFTVSVSDPCVYYRAGSPGKPMTWIYGHVDDLAIISSDPLVFKSEIEKEFEIKYLGEAEFLLGMKITRTKDSININQCQYIERKLAEYKLHNEHPASCPLNPKIQMNRASIEDQNALKRLGVNYRSIVGSLNYFLENPGLSQYTAAVQVFRYLSGTRDVGLTFKKQSQSSLKAYVDADWGNCPLTRRSVTGVTLMDGDHLLSWKSSKQETVSLSSAEAEYKALSDLSREIAWASNLIEETSTKKIPVQVQVYVDNKGAIDLANSETSQNGF</sequence>
<evidence type="ECO:0000256" key="6">
    <source>
        <dbReference type="ARBA" id="ARBA00022722"/>
    </source>
</evidence>
<feature type="region of interest" description="Disordered" evidence="23">
    <location>
        <begin position="105"/>
        <end position="129"/>
    </location>
</feature>
<evidence type="ECO:0000256" key="1">
    <source>
        <dbReference type="ARBA" id="ARBA00002180"/>
    </source>
</evidence>
<keyword evidence="14" id="KW-0694">RNA-binding</keyword>
<dbReference type="PANTHER" id="PTHR42648">
    <property type="entry name" value="TRANSPOSASE, PUTATIVE-RELATED"/>
    <property type="match status" value="1"/>
</dbReference>
<reference evidence="26" key="2">
    <citation type="journal article" date="2018" name="BMC Genomics">
        <title>Genomic insights into host adaptation between the wheat stripe rust pathogen (Puccinia striiformis f. sp. tritici) and the barley stripe rust pathogen (Puccinia striiformis f. sp. hordei).</title>
        <authorList>
            <person name="Xia C."/>
            <person name="Wang M."/>
            <person name="Yin C."/>
            <person name="Cornejo O.E."/>
            <person name="Hulbert S.H."/>
            <person name="Chen X."/>
        </authorList>
    </citation>
    <scope>NUCLEOTIDE SEQUENCE [LARGE SCALE GENOMIC DNA]</scope>
    <source>
        <strain evidence="26">93TX-2</strain>
    </source>
</reference>
<dbReference type="GO" id="GO:0004190">
    <property type="term" value="F:aspartic-type endopeptidase activity"/>
    <property type="evidence" value="ECO:0007669"/>
    <property type="project" value="UniProtKB-KW"/>
</dbReference>
<dbReference type="InterPro" id="IPR025724">
    <property type="entry name" value="GAG-pre-integrase_dom"/>
</dbReference>
<feature type="region of interest" description="Disordered" evidence="23">
    <location>
        <begin position="29"/>
        <end position="79"/>
    </location>
</feature>
<dbReference type="Pfam" id="PF22936">
    <property type="entry name" value="Pol_BBD"/>
    <property type="match status" value="1"/>
</dbReference>
<dbReference type="GO" id="GO:0003964">
    <property type="term" value="F:RNA-directed DNA polymerase activity"/>
    <property type="evidence" value="ECO:0007669"/>
    <property type="project" value="UniProtKB-KW"/>
</dbReference>
<evidence type="ECO:0000256" key="13">
    <source>
        <dbReference type="ARBA" id="ARBA00022842"/>
    </source>
</evidence>
<dbReference type="InterPro" id="IPR013103">
    <property type="entry name" value="RVT_2"/>
</dbReference>
<keyword evidence="19" id="KW-0233">DNA recombination</keyword>
<keyword evidence="15" id="KW-0229">DNA integration</keyword>
<evidence type="ECO:0000313" key="26">
    <source>
        <dbReference type="Proteomes" id="UP000238274"/>
    </source>
</evidence>
<evidence type="ECO:0000256" key="3">
    <source>
        <dbReference type="ARBA" id="ARBA00022612"/>
    </source>
</evidence>
<evidence type="ECO:0000256" key="21">
    <source>
        <dbReference type="ARBA" id="ARBA00048173"/>
    </source>
</evidence>
<dbReference type="InterPro" id="IPR001584">
    <property type="entry name" value="Integrase_cat-core"/>
</dbReference>
<dbReference type="Proteomes" id="UP000238274">
    <property type="component" value="Unassembled WGS sequence"/>
</dbReference>
<keyword evidence="16" id="KW-0695">RNA-directed DNA polymerase</keyword>
<evidence type="ECO:0000256" key="14">
    <source>
        <dbReference type="ARBA" id="ARBA00022884"/>
    </source>
</evidence>
<dbReference type="VEuPathDB" id="FungiDB:PSHT_07293"/>
<evidence type="ECO:0000256" key="19">
    <source>
        <dbReference type="ARBA" id="ARBA00023172"/>
    </source>
</evidence>
<keyword evidence="26" id="KW-1185">Reference proteome</keyword>
<gene>
    <name evidence="25" type="ORF">PSHT_07293</name>
</gene>
<dbReference type="VEuPathDB" id="FungiDB:PSTT_15070"/>
<comment type="caution">
    <text evidence="25">The sequence shown here is derived from an EMBL/GenBank/DDBJ whole genome shotgun (WGS) entry which is preliminary data.</text>
</comment>
<dbReference type="InterPro" id="IPR057670">
    <property type="entry name" value="SH3_retrovirus"/>
</dbReference>
<keyword evidence="11" id="KW-0378">Hydrolase</keyword>
<dbReference type="GO" id="GO:0006508">
    <property type="term" value="P:proteolysis"/>
    <property type="evidence" value="ECO:0007669"/>
    <property type="project" value="UniProtKB-KW"/>
</dbReference>
<dbReference type="EMBL" id="PKSM01000088">
    <property type="protein sequence ID" value="POW14882.1"/>
    <property type="molecule type" value="Genomic_DNA"/>
</dbReference>
<dbReference type="PANTHER" id="PTHR42648:SF11">
    <property type="entry name" value="TRANSPOSON TY4-P GAG-POL POLYPROTEIN"/>
    <property type="match status" value="1"/>
</dbReference>
<dbReference type="InterPro" id="IPR039537">
    <property type="entry name" value="Retrotran_Ty1/copia-like"/>
</dbReference>
<accession>A0A2S4VZE0</accession>
<evidence type="ECO:0000256" key="4">
    <source>
        <dbReference type="ARBA" id="ARBA00022670"/>
    </source>
</evidence>
<keyword evidence="7" id="KW-0479">Metal-binding</keyword>
<keyword evidence="12" id="KW-0067">ATP-binding</keyword>
<dbReference type="CDD" id="cd09272">
    <property type="entry name" value="RNase_HI_RT_Ty1"/>
    <property type="match status" value="1"/>
</dbReference>
<name>A0A2S4VZE0_9BASI</name>
<dbReference type="Pfam" id="PF13976">
    <property type="entry name" value="gag_pre-integrs"/>
    <property type="match status" value="1"/>
</dbReference>
<comment type="catalytic activity">
    <reaction evidence="22">
        <text>DNA(n) + a 2'-deoxyribonucleoside 5'-triphosphate = DNA(n+1) + diphosphate</text>
        <dbReference type="Rhea" id="RHEA:22508"/>
        <dbReference type="Rhea" id="RHEA-COMP:17339"/>
        <dbReference type="Rhea" id="RHEA-COMP:17340"/>
        <dbReference type="ChEBI" id="CHEBI:33019"/>
        <dbReference type="ChEBI" id="CHEBI:61560"/>
        <dbReference type="ChEBI" id="CHEBI:173112"/>
        <dbReference type="EC" id="2.7.7.7"/>
    </reaction>
</comment>
<dbReference type="Pfam" id="PF00665">
    <property type="entry name" value="rve"/>
    <property type="match status" value="1"/>
</dbReference>
<comment type="function">
    <text evidence="1">The aspartyl protease (PR) mediates the proteolytic cleavages of the Gag and Gag-Pol polyproteins after assembly of the VLP.</text>
</comment>
<organism evidence="25 26">
    <name type="scientific">Puccinia striiformis</name>
    <dbReference type="NCBI Taxonomy" id="27350"/>
    <lineage>
        <taxon>Eukaryota</taxon>
        <taxon>Fungi</taxon>
        <taxon>Dikarya</taxon>
        <taxon>Basidiomycota</taxon>
        <taxon>Pucciniomycotina</taxon>
        <taxon>Pucciniomycetes</taxon>
        <taxon>Pucciniales</taxon>
        <taxon>Pucciniaceae</taxon>
        <taxon>Puccinia</taxon>
    </lineage>
</organism>
<keyword evidence="4" id="KW-0645">Protease</keyword>
<keyword evidence="3" id="KW-1188">Viral release from host cell</keyword>
<dbReference type="InterPro" id="IPR012337">
    <property type="entry name" value="RNaseH-like_sf"/>
</dbReference>
<dbReference type="GO" id="GO:0004519">
    <property type="term" value="F:endonuclease activity"/>
    <property type="evidence" value="ECO:0007669"/>
    <property type="project" value="UniProtKB-KW"/>
</dbReference>
<dbReference type="GO" id="GO:0005524">
    <property type="term" value="F:ATP binding"/>
    <property type="evidence" value="ECO:0007669"/>
    <property type="project" value="UniProtKB-KW"/>
</dbReference>
<evidence type="ECO:0000259" key="24">
    <source>
        <dbReference type="PROSITE" id="PS50994"/>
    </source>
</evidence>
<keyword evidence="10" id="KW-0255">Endonuclease</keyword>
<dbReference type="GO" id="GO:0006310">
    <property type="term" value="P:DNA recombination"/>
    <property type="evidence" value="ECO:0007669"/>
    <property type="project" value="UniProtKB-KW"/>
</dbReference>
<evidence type="ECO:0000256" key="16">
    <source>
        <dbReference type="ARBA" id="ARBA00022918"/>
    </source>
</evidence>
<evidence type="ECO:0000256" key="15">
    <source>
        <dbReference type="ARBA" id="ARBA00022908"/>
    </source>
</evidence>
<dbReference type="InterPro" id="IPR054722">
    <property type="entry name" value="PolX-like_BBD"/>
</dbReference>
<dbReference type="AlphaFoldDB" id="A0A2S4VZE0"/>
<keyword evidence="6" id="KW-0540">Nuclease</keyword>
<feature type="compositionally biased region" description="Polar residues" evidence="23">
    <location>
        <begin position="46"/>
        <end position="55"/>
    </location>
</feature>
<keyword evidence="9" id="KW-0064">Aspartyl protease</keyword>
<reference evidence="25 26" key="1">
    <citation type="submission" date="2017-12" db="EMBL/GenBank/DDBJ databases">
        <title>Gene loss provides genomic basis for host adaptation in cereal stripe rust fungi.</title>
        <authorList>
            <person name="Xia C."/>
        </authorList>
    </citation>
    <scope>NUCLEOTIDE SEQUENCE [LARGE SCALE GENOMIC DNA]</scope>
    <source>
        <strain evidence="25 26">93TX-2</strain>
    </source>
</reference>
<evidence type="ECO:0000256" key="9">
    <source>
        <dbReference type="ARBA" id="ARBA00022750"/>
    </source>
</evidence>
<keyword evidence="8" id="KW-0547">Nucleotide-binding</keyword>
<keyword evidence="20" id="KW-0511">Multifunctional enzyme</keyword>
<dbReference type="PROSITE" id="PS50994">
    <property type="entry name" value="INTEGRASE"/>
    <property type="match status" value="1"/>
</dbReference>
<dbReference type="OrthoDB" id="3344688at2759"/>
<evidence type="ECO:0000256" key="22">
    <source>
        <dbReference type="ARBA" id="ARBA00049244"/>
    </source>
</evidence>
<dbReference type="Pfam" id="PF25597">
    <property type="entry name" value="SH3_retrovirus"/>
    <property type="match status" value="1"/>
</dbReference>
<dbReference type="InterPro" id="IPR036397">
    <property type="entry name" value="RNaseH_sf"/>
</dbReference>
<keyword evidence="17" id="KW-0239">DNA-directed DNA polymerase</keyword>
<evidence type="ECO:0000256" key="17">
    <source>
        <dbReference type="ARBA" id="ARBA00022932"/>
    </source>
</evidence>
<dbReference type="Gene3D" id="3.30.420.10">
    <property type="entry name" value="Ribonuclease H-like superfamily/Ribonuclease H"/>
    <property type="match status" value="1"/>
</dbReference>
<evidence type="ECO:0000256" key="18">
    <source>
        <dbReference type="ARBA" id="ARBA00023113"/>
    </source>
</evidence>
<feature type="compositionally biased region" description="Polar residues" evidence="23">
    <location>
        <begin position="113"/>
        <end position="126"/>
    </location>
</feature>
<dbReference type="GO" id="GO:0005634">
    <property type="term" value="C:nucleus"/>
    <property type="evidence" value="ECO:0007669"/>
    <property type="project" value="UniProtKB-ARBA"/>
</dbReference>
<evidence type="ECO:0000256" key="5">
    <source>
        <dbReference type="ARBA" id="ARBA00022695"/>
    </source>
</evidence>
<dbReference type="GO" id="GO:0015074">
    <property type="term" value="P:DNA integration"/>
    <property type="evidence" value="ECO:0007669"/>
    <property type="project" value="UniProtKB-KW"/>
</dbReference>
<keyword evidence="13" id="KW-0460">Magnesium</keyword>
<keyword evidence="5" id="KW-0548">Nucleotidyltransferase</keyword>
<dbReference type="GO" id="GO:0032196">
    <property type="term" value="P:transposition"/>
    <property type="evidence" value="ECO:0007669"/>
    <property type="project" value="UniProtKB-KW"/>
</dbReference>
<evidence type="ECO:0000256" key="10">
    <source>
        <dbReference type="ARBA" id="ARBA00022759"/>
    </source>
</evidence>
<evidence type="ECO:0000256" key="20">
    <source>
        <dbReference type="ARBA" id="ARBA00023268"/>
    </source>
</evidence>
<evidence type="ECO:0000256" key="8">
    <source>
        <dbReference type="ARBA" id="ARBA00022741"/>
    </source>
</evidence>
<keyword evidence="17" id="KW-0808">Transferase</keyword>
<feature type="domain" description="Integrase catalytic" evidence="24">
    <location>
        <begin position="343"/>
        <end position="510"/>
    </location>
</feature>
<proteinExistence type="predicted"/>
<dbReference type="SUPFAM" id="SSF56672">
    <property type="entry name" value="DNA/RNA polymerases"/>
    <property type="match status" value="1"/>
</dbReference>
<keyword evidence="18" id="KW-0917">Virion maturation</keyword>
<dbReference type="GO" id="GO:0003723">
    <property type="term" value="F:RNA binding"/>
    <property type="evidence" value="ECO:0007669"/>
    <property type="project" value="UniProtKB-KW"/>
</dbReference>
<evidence type="ECO:0000256" key="7">
    <source>
        <dbReference type="ARBA" id="ARBA00022723"/>
    </source>
</evidence>
<dbReference type="GO" id="GO:0046872">
    <property type="term" value="F:metal ion binding"/>
    <property type="evidence" value="ECO:0007669"/>
    <property type="project" value="UniProtKB-KW"/>
</dbReference>
<protein>
    <recommendedName>
        <fullName evidence="24">Integrase catalytic domain-containing protein</fullName>
    </recommendedName>
</protein>
<dbReference type="SUPFAM" id="SSF53098">
    <property type="entry name" value="Ribonuclease H-like"/>
    <property type="match status" value="1"/>
</dbReference>
<evidence type="ECO:0000256" key="23">
    <source>
        <dbReference type="SAM" id="MobiDB-lite"/>
    </source>
</evidence>
<feature type="compositionally biased region" description="Low complexity" evidence="23">
    <location>
        <begin position="33"/>
        <end position="45"/>
    </location>
</feature>
<evidence type="ECO:0000313" key="25">
    <source>
        <dbReference type="EMBL" id="POW14882.1"/>
    </source>
</evidence>
<dbReference type="Pfam" id="PF07727">
    <property type="entry name" value="RVT_2"/>
    <property type="match status" value="1"/>
</dbReference>
<comment type="catalytic activity">
    <reaction evidence="21">
        <text>DNA(n) + a 2'-deoxyribonucleoside 5'-triphosphate = DNA(n+1) + diphosphate</text>
        <dbReference type="Rhea" id="RHEA:22508"/>
        <dbReference type="Rhea" id="RHEA-COMP:17339"/>
        <dbReference type="Rhea" id="RHEA-COMP:17340"/>
        <dbReference type="ChEBI" id="CHEBI:33019"/>
        <dbReference type="ChEBI" id="CHEBI:61560"/>
        <dbReference type="ChEBI" id="CHEBI:173112"/>
        <dbReference type="EC" id="2.7.7.49"/>
    </reaction>
</comment>
<evidence type="ECO:0000256" key="2">
    <source>
        <dbReference type="ARBA" id="ARBA00022578"/>
    </source>
</evidence>